<evidence type="ECO:0000313" key="5">
    <source>
        <dbReference type="Proteomes" id="UP000052022"/>
    </source>
</evidence>
<keyword evidence="5" id="KW-1185">Reference proteome</keyword>
<evidence type="ECO:0000256" key="1">
    <source>
        <dbReference type="PROSITE-ProRule" id="PRU00182"/>
    </source>
</evidence>
<evidence type="ECO:0000313" key="4">
    <source>
        <dbReference type="EMBL" id="CUH79141.1"/>
    </source>
</evidence>
<dbReference type="AlphaFoldDB" id="A0A0P1GXW6"/>
<dbReference type="RefSeq" id="WP_058290262.1">
    <property type="nucleotide sequence ID" value="NZ_CYSD01000036.1"/>
</dbReference>
<accession>A0A0P1GXW6</accession>
<dbReference type="SUPFAM" id="SSF55174">
    <property type="entry name" value="Alpha-L RNA-binding motif"/>
    <property type="match status" value="1"/>
</dbReference>
<sequence>MTPPETAGAGKLRIDKWLWHARFYKTRSLAAKQVGAGHVRVNGSKVLKPSQNVSPGDVLTFPQGHLVRVVRILALSDRRGPAPEAQALYDDMTEVQEKRPQNPKFEGKGRPDKKSRRALDLSRVWEGD</sequence>
<feature type="domain" description="RNA-binding S4" evidence="3">
    <location>
        <begin position="12"/>
        <end position="74"/>
    </location>
</feature>
<dbReference type="Pfam" id="PF01479">
    <property type="entry name" value="S4"/>
    <property type="match status" value="1"/>
</dbReference>
<feature type="region of interest" description="Disordered" evidence="2">
    <location>
        <begin position="90"/>
        <end position="128"/>
    </location>
</feature>
<name>A0A0P1GXW6_9RHOB</name>
<dbReference type="EMBL" id="CYSD01000036">
    <property type="protein sequence ID" value="CUH79141.1"/>
    <property type="molecule type" value="Genomic_DNA"/>
</dbReference>
<dbReference type="InterPro" id="IPR036986">
    <property type="entry name" value="S4_RNA-bd_sf"/>
</dbReference>
<dbReference type="CDD" id="cd00165">
    <property type="entry name" value="S4"/>
    <property type="match status" value="1"/>
</dbReference>
<dbReference type="SMART" id="SM00363">
    <property type="entry name" value="S4"/>
    <property type="match status" value="1"/>
</dbReference>
<protein>
    <submittedName>
        <fullName evidence="4">Heat shock protein 15</fullName>
    </submittedName>
</protein>
<organism evidence="4 5">
    <name type="scientific">Tritonibacter multivorans</name>
    <dbReference type="NCBI Taxonomy" id="928856"/>
    <lineage>
        <taxon>Bacteria</taxon>
        <taxon>Pseudomonadati</taxon>
        <taxon>Pseudomonadota</taxon>
        <taxon>Alphaproteobacteria</taxon>
        <taxon>Rhodobacterales</taxon>
        <taxon>Paracoccaceae</taxon>
        <taxon>Tritonibacter</taxon>
    </lineage>
</organism>
<gene>
    <name evidence="4" type="primary">hslR</name>
    <name evidence="4" type="ORF">TRM7557_02209</name>
</gene>
<dbReference type="Proteomes" id="UP000052022">
    <property type="component" value="Unassembled WGS sequence"/>
</dbReference>
<evidence type="ECO:0000259" key="3">
    <source>
        <dbReference type="SMART" id="SM00363"/>
    </source>
</evidence>
<evidence type="ECO:0000256" key="2">
    <source>
        <dbReference type="SAM" id="MobiDB-lite"/>
    </source>
</evidence>
<dbReference type="InterPro" id="IPR002942">
    <property type="entry name" value="S4_RNA-bd"/>
</dbReference>
<dbReference type="PROSITE" id="PS50889">
    <property type="entry name" value="S4"/>
    <property type="match status" value="1"/>
</dbReference>
<dbReference type="OrthoDB" id="9797176at2"/>
<proteinExistence type="predicted"/>
<keyword evidence="4" id="KW-0346">Stress response</keyword>
<dbReference type="GO" id="GO:0003723">
    <property type="term" value="F:RNA binding"/>
    <property type="evidence" value="ECO:0007669"/>
    <property type="project" value="UniProtKB-KW"/>
</dbReference>
<dbReference type="STRING" id="928856.SAMN04488049_109120"/>
<keyword evidence="1" id="KW-0694">RNA-binding</keyword>
<dbReference type="Gene3D" id="3.10.290.10">
    <property type="entry name" value="RNA-binding S4 domain"/>
    <property type="match status" value="1"/>
</dbReference>
<feature type="compositionally biased region" description="Basic and acidic residues" evidence="2">
    <location>
        <begin position="95"/>
        <end position="128"/>
    </location>
</feature>
<reference evidence="4 5" key="1">
    <citation type="submission" date="2015-09" db="EMBL/GenBank/DDBJ databases">
        <authorList>
            <consortium name="Swine Surveillance"/>
        </authorList>
    </citation>
    <scope>NUCLEOTIDE SEQUENCE [LARGE SCALE GENOMIC DNA]</scope>
    <source>
        <strain evidence="4 5">CECT 7557</strain>
    </source>
</reference>